<feature type="region of interest" description="Disordered" evidence="1">
    <location>
        <begin position="205"/>
        <end position="420"/>
    </location>
</feature>
<dbReference type="Proteomes" id="UP000507245">
    <property type="component" value="Unassembled WGS sequence"/>
</dbReference>
<dbReference type="Proteomes" id="UP000507222">
    <property type="component" value="Unassembled WGS sequence"/>
</dbReference>
<sequence>MATKAKDSTTSGKELKKSTSALNSLTNHTKRVTKSSSSAGTEKATSSTSSTSTTKQVPNYLRPTLSASRHENSSKSSLAGSKKHGSEDSASSQKPTLSRRRSFDKPPSPSRLRKSLISPGRDASLRSSSFTAKSSNVPKPSIDRSNSKTARAGKPQLLYAKSVKKSSTSGSAKKESTASTRPPKSEDITQTLDLEADLEAIESLDHQEVEEVGMIESEEHEKVVLPDPKVEEKEQVDDHGAAVEAEANGGEDEKLKPSDSSTVNAEELQETVEERNEESGNALVQEEKPADNEQHQGEDNQNKLDESSEAQPEEGLASEETTVEVKEDKGKEISDEEDGVAVEESKNVEDMALDEKEGIALKEGEEKADGGIEEAKPAEAAEAAEVAEAAEAAEGAEETAKPSQTSEGSQGGKKDSAPAYNDVIEETASKLLEKRKNKVKALVGAFETVIDYESGSK</sequence>
<dbReference type="EMBL" id="CAEKKB010000001">
    <property type="protein sequence ID" value="CAB4297141.1"/>
    <property type="molecule type" value="Genomic_DNA"/>
</dbReference>
<feature type="domain" description="Calmodulin-binding" evidence="2">
    <location>
        <begin position="349"/>
        <end position="451"/>
    </location>
</feature>
<feature type="compositionally biased region" description="Basic and acidic residues" evidence="1">
    <location>
        <begin position="1"/>
        <end position="17"/>
    </location>
</feature>
<accession>A0A6J5TRV5</accession>
<dbReference type="AlphaFoldDB" id="A0A6J5TRV5"/>
<feature type="compositionally biased region" description="Polar residues" evidence="1">
    <location>
        <begin position="18"/>
        <end position="27"/>
    </location>
</feature>
<dbReference type="OrthoDB" id="1939646at2759"/>
<dbReference type="EMBL" id="CAEKDK010000001">
    <property type="protein sequence ID" value="CAB4266583.1"/>
    <property type="molecule type" value="Genomic_DNA"/>
</dbReference>
<feature type="compositionally biased region" description="Basic and acidic residues" evidence="1">
    <location>
        <begin position="343"/>
        <end position="379"/>
    </location>
</feature>
<proteinExistence type="predicted"/>
<dbReference type="InterPro" id="IPR012417">
    <property type="entry name" value="CaM-bd_dom_pln"/>
</dbReference>
<dbReference type="PANTHER" id="PTHR33349:SF20">
    <property type="entry name" value="CHROMO DOMAIN CEC-LIKE PROTEIN"/>
    <property type="match status" value="1"/>
</dbReference>
<dbReference type="Pfam" id="PF07839">
    <property type="entry name" value="CaM_binding"/>
    <property type="match status" value="1"/>
</dbReference>
<reference evidence="3 5" key="2">
    <citation type="submission" date="2020-05" db="EMBL/GenBank/DDBJ databases">
        <authorList>
            <person name="Campoy J."/>
            <person name="Schneeberger K."/>
            <person name="Spophaly S."/>
        </authorList>
    </citation>
    <scope>NUCLEOTIDE SEQUENCE [LARGE SCALE GENOMIC DNA]</scope>
    <source>
        <strain evidence="3">PruArmRojPasFocal</strain>
    </source>
</reference>
<feature type="compositionally biased region" description="Basic and acidic residues" evidence="1">
    <location>
        <begin position="323"/>
        <end position="333"/>
    </location>
</feature>
<feature type="compositionally biased region" description="Basic and acidic residues" evidence="1">
    <location>
        <begin position="217"/>
        <end position="241"/>
    </location>
</feature>
<organism evidence="3 5">
    <name type="scientific">Prunus armeniaca</name>
    <name type="common">Apricot</name>
    <name type="synonym">Armeniaca vulgaris</name>
    <dbReference type="NCBI Taxonomy" id="36596"/>
    <lineage>
        <taxon>Eukaryota</taxon>
        <taxon>Viridiplantae</taxon>
        <taxon>Streptophyta</taxon>
        <taxon>Embryophyta</taxon>
        <taxon>Tracheophyta</taxon>
        <taxon>Spermatophyta</taxon>
        <taxon>Magnoliopsida</taxon>
        <taxon>eudicotyledons</taxon>
        <taxon>Gunneridae</taxon>
        <taxon>Pentapetalae</taxon>
        <taxon>rosids</taxon>
        <taxon>fabids</taxon>
        <taxon>Rosales</taxon>
        <taxon>Rosaceae</taxon>
        <taxon>Amygdaloideae</taxon>
        <taxon>Amygdaleae</taxon>
        <taxon>Prunus</taxon>
    </lineage>
</organism>
<reference evidence="6" key="1">
    <citation type="journal article" date="2020" name="Genome Biol.">
        <title>Gamete binning: chromosome-level and haplotype-resolved genome assembly enabled by high-throughput single-cell sequencing of gamete genomes.</title>
        <authorList>
            <person name="Campoy J.A."/>
            <person name="Sun H."/>
            <person name="Goel M."/>
            <person name="Jiao W.-B."/>
            <person name="Folz-Donahue K."/>
            <person name="Wang N."/>
            <person name="Rubio M."/>
            <person name="Liu C."/>
            <person name="Kukat C."/>
            <person name="Ruiz D."/>
            <person name="Huettel B."/>
            <person name="Schneeberger K."/>
        </authorList>
    </citation>
    <scope>NUCLEOTIDE SEQUENCE [LARGE SCALE GENOMIC DNA]</scope>
    <source>
        <strain evidence="6">cv. Rojo Pasion</strain>
    </source>
</reference>
<protein>
    <recommendedName>
        <fullName evidence="2">Calmodulin-binding domain-containing protein</fullName>
    </recommendedName>
</protein>
<feature type="compositionally biased region" description="Polar residues" evidence="1">
    <location>
        <begin position="165"/>
        <end position="189"/>
    </location>
</feature>
<evidence type="ECO:0000313" key="3">
    <source>
        <dbReference type="EMBL" id="CAB4266583.1"/>
    </source>
</evidence>
<name>A0A6J5TRV5_PRUAR</name>
<evidence type="ECO:0000313" key="4">
    <source>
        <dbReference type="EMBL" id="CAB4297141.1"/>
    </source>
</evidence>
<evidence type="ECO:0000313" key="6">
    <source>
        <dbReference type="Proteomes" id="UP000507245"/>
    </source>
</evidence>
<feature type="compositionally biased region" description="Polar residues" evidence="1">
    <location>
        <begin position="125"/>
        <end position="140"/>
    </location>
</feature>
<dbReference type="SMART" id="SM01054">
    <property type="entry name" value="CaM_binding"/>
    <property type="match status" value="1"/>
</dbReference>
<evidence type="ECO:0000313" key="5">
    <source>
        <dbReference type="Proteomes" id="UP000507222"/>
    </source>
</evidence>
<evidence type="ECO:0000259" key="2">
    <source>
        <dbReference type="SMART" id="SM01054"/>
    </source>
</evidence>
<feature type="compositionally biased region" description="Basic and acidic residues" evidence="1">
    <location>
        <begin position="285"/>
        <end position="306"/>
    </location>
</feature>
<feature type="region of interest" description="Disordered" evidence="1">
    <location>
        <begin position="1"/>
        <end position="189"/>
    </location>
</feature>
<keyword evidence="6" id="KW-1185">Reference proteome</keyword>
<dbReference type="GO" id="GO:0005516">
    <property type="term" value="F:calmodulin binding"/>
    <property type="evidence" value="ECO:0007669"/>
    <property type="project" value="InterPro"/>
</dbReference>
<dbReference type="PANTHER" id="PTHR33349">
    <property type="entry name" value="EMB|CAB62594.1"/>
    <property type="match status" value="1"/>
</dbReference>
<feature type="compositionally biased region" description="Low complexity" evidence="1">
    <location>
        <begin position="34"/>
        <end position="55"/>
    </location>
</feature>
<gene>
    <name evidence="3" type="ORF">CURHAP_LOCUS8928</name>
    <name evidence="4" type="ORF">ORAREDHAP_LOCUS8896</name>
</gene>
<feature type="compositionally biased region" description="Low complexity" evidence="1">
    <location>
        <begin position="380"/>
        <end position="393"/>
    </location>
</feature>
<evidence type="ECO:0000256" key="1">
    <source>
        <dbReference type="SAM" id="MobiDB-lite"/>
    </source>
</evidence>